<reference evidence="1 2" key="1">
    <citation type="submission" date="2023-10" db="EMBL/GenBank/DDBJ databases">
        <title>Screening of Alkalihalobacillus lindianensis BZ-TG-R113 and Its Alleviation of Salt Stress on Rapeseed Growth.</title>
        <authorList>
            <person name="Zhao B."/>
            <person name="Guo T."/>
        </authorList>
    </citation>
    <scope>NUCLEOTIDE SEQUENCE [LARGE SCALE GENOMIC DNA]</scope>
    <source>
        <strain evidence="1 2">BZ-TG-R113</strain>
    </source>
</reference>
<organism evidence="1 2">
    <name type="scientific">Alkalihalophilus lindianensis</name>
    <dbReference type="NCBI Taxonomy" id="1630542"/>
    <lineage>
        <taxon>Bacteria</taxon>
        <taxon>Bacillati</taxon>
        <taxon>Bacillota</taxon>
        <taxon>Bacilli</taxon>
        <taxon>Bacillales</taxon>
        <taxon>Bacillaceae</taxon>
        <taxon>Alkalihalophilus</taxon>
    </lineage>
</organism>
<gene>
    <name evidence="1" type="ORF">RYX56_08440</name>
</gene>
<accession>A0ABU3X929</accession>
<dbReference type="EMBL" id="JAWJBA010000002">
    <property type="protein sequence ID" value="MDV2684397.1"/>
    <property type="molecule type" value="Genomic_DNA"/>
</dbReference>
<dbReference type="Proteomes" id="UP001287282">
    <property type="component" value="Unassembled WGS sequence"/>
</dbReference>
<evidence type="ECO:0000313" key="1">
    <source>
        <dbReference type="EMBL" id="MDV2684397.1"/>
    </source>
</evidence>
<comment type="caution">
    <text evidence="1">The sequence shown here is derived from an EMBL/GenBank/DDBJ whole genome shotgun (WGS) entry which is preliminary data.</text>
</comment>
<keyword evidence="2" id="KW-1185">Reference proteome</keyword>
<dbReference type="RefSeq" id="WP_317121629.1">
    <property type="nucleotide sequence ID" value="NZ_JAWJBA010000002.1"/>
</dbReference>
<proteinExistence type="predicted"/>
<evidence type="ECO:0000313" key="2">
    <source>
        <dbReference type="Proteomes" id="UP001287282"/>
    </source>
</evidence>
<sequence>MDSNIQAIEMTVKDLLPILKRYDNGQITYQIGQLEEILTIVKSHDSNELKKREISLIVENLYPSRGGLTDFHVWKEDTKERIRINKPISELNDRLWNLVKIE</sequence>
<protein>
    <submittedName>
        <fullName evidence="1">Uncharacterized protein</fullName>
    </submittedName>
</protein>
<name>A0ABU3X929_9BACI</name>